<dbReference type="AlphaFoldDB" id="A0A0B7B1V3"/>
<evidence type="ECO:0000313" key="2">
    <source>
        <dbReference type="EMBL" id="CEK86983.1"/>
    </source>
</evidence>
<evidence type="ECO:0000256" key="1">
    <source>
        <dbReference type="SAM" id="MobiDB-lite"/>
    </source>
</evidence>
<accession>A0A0B7B1V3</accession>
<dbReference type="EMBL" id="HACG01040118">
    <property type="protein sequence ID" value="CEK86983.1"/>
    <property type="molecule type" value="Transcribed_RNA"/>
</dbReference>
<feature type="region of interest" description="Disordered" evidence="1">
    <location>
        <begin position="1"/>
        <end position="22"/>
    </location>
</feature>
<sequence>KDRQAWRASLSGGSKKNATTYGDKRERRENFLCIGSSFTCSSCCKDYHSRIGHYSNKHDAKTYRLLRQRG</sequence>
<feature type="compositionally biased region" description="Polar residues" evidence="1">
    <location>
        <begin position="11"/>
        <end position="20"/>
    </location>
</feature>
<feature type="non-terminal residue" evidence="2">
    <location>
        <position position="70"/>
    </location>
</feature>
<proteinExistence type="predicted"/>
<protein>
    <submittedName>
        <fullName evidence="2">Uncharacterized protein</fullName>
    </submittedName>
</protein>
<reference evidence="2" key="1">
    <citation type="submission" date="2014-12" db="EMBL/GenBank/DDBJ databases">
        <title>Insight into the proteome of Arion vulgaris.</title>
        <authorList>
            <person name="Aradska J."/>
            <person name="Bulat T."/>
            <person name="Smidak R."/>
            <person name="Sarate P."/>
            <person name="Gangsoo J."/>
            <person name="Sialana F."/>
            <person name="Bilban M."/>
            <person name="Lubec G."/>
        </authorList>
    </citation>
    <scope>NUCLEOTIDE SEQUENCE</scope>
    <source>
        <tissue evidence="2">Skin</tissue>
    </source>
</reference>
<organism evidence="2">
    <name type="scientific">Arion vulgaris</name>
    <dbReference type="NCBI Taxonomy" id="1028688"/>
    <lineage>
        <taxon>Eukaryota</taxon>
        <taxon>Metazoa</taxon>
        <taxon>Spiralia</taxon>
        <taxon>Lophotrochozoa</taxon>
        <taxon>Mollusca</taxon>
        <taxon>Gastropoda</taxon>
        <taxon>Heterobranchia</taxon>
        <taxon>Euthyneura</taxon>
        <taxon>Panpulmonata</taxon>
        <taxon>Eupulmonata</taxon>
        <taxon>Stylommatophora</taxon>
        <taxon>Helicina</taxon>
        <taxon>Arionoidea</taxon>
        <taxon>Arionidae</taxon>
        <taxon>Arion</taxon>
    </lineage>
</organism>
<gene>
    <name evidence="2" type="primary">ORF156679</name>
</gene>
<feature type="non-terminal residue" evidence="2">
    <location>
        <position position="1"/>
    </location>
</feature>
<name>A0A0B7B1V3_9EUPU</name>